<evidence type="ECO:0000313" key="3">
    <source>
        <dbReference type="EMBL" id="QAA93395.1"/>
    </source>
</evidence>
<dbReference type="AlphaFoldDB" id="A0A410GAT4"/>
<dbReference type="PANTHER" id="PTHR43539:SF78">
    <property type="entry name" value="FLAVIN-CONTAINING MONOOXYGENASE"/>
    <property type="match status" value="1"/>
</dbReference>
<dbReference type="OrthoDB" id="9790219at2"/>
<accession>A0A410GAT4</accession>
<sequence length="375" mass="40690">MPIPYRRNQDVVIVGGGQSALSVAYFLRRTSLSVVILDSGHEPGGAWVHGWDSLRLFSPGQWSSLPGWGMPPVEGYPTRDDIVSYLAQYENRYGFSIERPVSVAKLTRSDDGFVVHTDGGIWHARAVVSATGTWSQPYIPAYPNHSVYAGVQVHSAHYRNAAPFAGKRVLVVGGGNSGAQILAEVSRVADTTWVTPTDPVFLPDDVDGRVLFERATAKWKAQQEGRILPDPPGGLGDVVMVESVKAARDRGALNAVRPFRQFTDRGVIWQDGSHTDFDAVIWCTGFRPALGHLKPLGILDVDGRVALSGTQSVDVPGLWLVGYGEWTGFASATLVGGMRYARATALEVAQALEGQQPPRSTGADHHQPRRQPPEH</sequence>
<dbReference type="GO" id="GO:0050660">
    <property type="term" value="F:flavin adenine dinucleotide binding"/>
    <property type="evidence" value="ECO:0007669"/>
    <property type="project" value="TreeGrafter"/>
</dbReference>
<proteinExistence type="predicted"/>
<keyword evidence="4" id="KW-1185">Reference proteome</keyword>
<name>A0A410GAT4_9BURK</name>
<dbReference type="SUPFAM" id="SSF51905">
    <property type="entry name" value="FAD/NAD(P)-binding domain"/>
    <property type="match status" value="2"/>
</dbReference>
<feature type="region of interest" description="Disordered" evidence="2">
    <location>
        <begin position="353"/>
        <end position="375"/>
    </location>
</feature>
<reference evidence="3 4" key="1">
    <citation type="submission" date="2017-08" db="EMBL/GenBank/DDBJ databases">
        <authorList>
            <person name="Park S.-J."/>
            <person name="Kim H."/>
        </authorList>
    </citation>
    <scope>NUCLEOTIDE SEQUENCE [LARGE SCALE GENOMIC DNA]</scope>
    <source>
        <strain evidence="4">ye3</strain>
    </source>
</reference>
<dbReference type="PRINTS" id="PR00469">
    <property type="entry name" value="PNDRDTASEII"/>
</dbReference>
<protein>
    <submittedName>
        <fullName evidence="3">Pyridine nucleotide-disulfide oxidoreductase</fullName>
    </submittedName>
</protein>
<feature type="compositionally biased region" description="Basic and acidic residues" evidence="2">
    <location>
        <begin position="362"/>
        <end position="375"/>
    </location>
</feature>
<gene>
    <name evidence="3" type="ORF">CKA81_05780</name>
</gene>
<dbReference type="NCBIfam" id="NF040505">
    <property type="entry name" value="ArsO_flavin_mono"/>
    <property type="match status" value="1"/>
</dbReference>
<keyword evidence="1" id="KW-0560">Oxidoreductase</keyword>
<dbReference type="RefSeq" id="WP_128354438.1">
    <property type="nucleotide sequence ID" value="NZ_CP022987.1"/>
</dbReference>
<dbReference type="Proteomes" id="UP000283474">
    <property type="component" value="Chromosome"/>
</dbReference>
<evidence type="ECO:0000313" key="4">
    <source>
        <dbReference type="Proteomes" id="UP000283474"/>
    </source>
</evidence>
<dbReference type="InterPro" id="IPR050982">
    <property type="entry name" value="Auxin_biosynth/cation_transpt"/>
</dbReference>
<dbReference type="Pfam" id="PF13738">
    <property type="entry name" value="Pyr_redox_3"/>
    <property type="match status" value="1"/>
</dbReference>
<dbReference type="InterPro" id="IPR036188">
    <property type="entry name" value="FAD/NAD-bd_sf"/>
</dbReference>
<dbReference type="KEGG" id="pus:CKA81_05780"/>
<evidence type="ECO:0000256" key="2">
    <source>
        <dbReference type="SAM" id="MobiDB-lite"/>
    </source>
</evidence>
<dbReference type="GO" id="GO:0004497">
    <property type="term" value="F:monooxygenase activity"/>
    <property type="evidence" value="ECO:0007669"/>
    <property type="project" value="TreeGrafter"/>
</dbReference>
<dbReference type="PANTHER" id="PTHR43539">
    <property type="entry name" value="FLAVIN-BINDING MONOOXYGENASE-LIKE PROTEIN (AFU_ORTHOLOGUE AFUA_4G09220)"/>
    <property type="match status" value="1"/>
</dbReference>
<dbReference type="EMBL" id="CP022987">
    <property type="protein sequence ID" value="QAA93395.1"/>
    <property type="molecule type" value="Genomic_DNA"/>
</dbReference>
<evidence type="ECO:0000256" key="1">
    <source>
        <dbReference type="ARBA" id="ARBA00023002"/>
    </source>
</evidence>
<dbReference type="Gene3D" id="3.50.50.60">
    <property type="entry name" value="FAD/NAD(P)-binding domain"/>
    <property type="match status" value="1"/>
</dbReference>
<dbReference type="PRINTS" id="PR00368">
    <property type="entry name" value="FADPNR"/>
</dbReference>
<organism evidence="3 4">
    <name type="scientific">Pollutimonas thiosulfatoxidans</name>
    <dbReference type="NCBI Taxonomy" id="2028345"/>
    <lineage>
        <taxon>Bacteria</taxon>
        <taxon>Pseudomonadati</taxon>
        <taxon>Pseudomonadota</taxon>
        <taxon>Betaproteobacteria</taxon>
        <taxon>Burkholderiales</taxon>
        <taxon>Alcaligenaceae</taxon>
        <taxon>Pollutimonas</taxon>
    </lineage>
</organism>